<name>A0A165EFU8_9BASI</name>
<reference evidence="2 3" key="1">
    <citation type="journal article" date="2016" name="Mol. Biol. Evol.">
        <title>Comparative Genomics of Early-Diverging Mushroom-Forming Fungi Provides Insights into the Origins of Lignocellulose Decay Capabilities.</title>
        <authorList>
            <person name="Nagy L.G."/>
            <person name="Riley R."/>
            <person name="Tritt A."/>
            <person name="Adam C."/>
            <person name="Daum C."/>
            <person name="Floudas D."/>
            <person name="Sun H."/>
            <person name="Yadav J.S."/>
            <person name="Pangilinan J."/>
            <person name="Larsson K.H."/>
            <person name="Matsuura K."/>
            <person name="Barry K."/>
            <person name="Labutti K."/>
            <person name="Kuo R."/>
            <person name="Ohm R.A."/>
            <person name="Bhattacharya S.S."/>
            <person name="Shirouzu T."/>
            <person name="Yoshinaga Y."/>
            <person name="Martin F.M."/>
            <person name="Grigoriev I.V."/>
            <person name="Hibbett D.S."/>
        </authorList>
    </citation>
    <scope>NUCLEOTIDE SEQUENCE [LARGE SCALE GENOMIC DNA]</scope>
    <source>
        <strain evidence="2 3">HHB12733</strain>
    </source>
</reference>
<accession>A0A165EFU8</accession>
<protein>
    <submittedName>
        <fullName evidence="2">Uncharacterized protein</fullName>
    </submittedName>
</protein>
<evidence type="ECO:0000313" key="2">
    <source>
        <dbReference type="EMBL" id="KZT54783.1"/>
    </source>
</evidence>
<organism evidence="2 3">
    <name type="scientific">Calocera cornea HHB12733</name>
    <dbReference type="NCBI Taxonomy" id="1353952"/>
    <lineage>
        <taxon>Eukaryota</taxon>
        <taxon>Fungi</taxon>
        <taxon>Dikarya</taxon>
        <taxon>Basidiomycota</taxon>
        <taxon>Agaricomycotina</taxon>
        <taxon>Dacrymycetes</taxon>
        <taxon>Dacrymycetales</taxon>
        <taxon>Dacrymycetaceae</taxon>
        <taxon>Calocera</taxon>
    </lineage>
</organism>
<keyword evidence="3" id="KW-1185">Reference proteome</keyword>
<dbReference type="EMBL" id="KV424007">
    <property type="protein sequence ID" value="KZT54783.1"/>
    <property type="molecule type" value="Genomic_DNA"/>
</dbReference>
<feature type="compositionally biased region" description="Polar residues" evidence="1">
    <location>
        <begin position="33"/>
        <end position="46"/>
    </location>
</feature>
<dbReference type="Proteomes" id="UP000076842">
    <property type="component" value="Unassembled WGS sequence"/>
</dbReference>
<dbReference type="InParanoid" id="A0A165EFU8"/>
<evidence type="ECO:0000313" key="3">
    <source>
        <dbReference type="Proteomes" id="UP000076842"/>
    </source>
</evidence>
<feature type="region of interest" description="Disordered" evidence="1">
    <location>
        <begin position="31"/>
        <end position="59"/>
    </location>
</feature>
<gene>
    <name evidence="2" type="ORF">CALCODRAFT_510521</name>
</gene>
<evidence type="ECO:0000256" key="1">
    <source>
        <dbReference type="SAM" id="MobiDB-lite"/>
    </source>
</evidence>
<proteinExistence type="predicted"/>
<dbReference type="AlphaFoldDB" id="A0A165EFU8"/>
<sequence length="203" mass="21208">MARSSQSVMHAGSEGAAGRGLVDIYGEAAASNVGRSTSGQPQSTGDAQEDKEIDPDWYGRKGSVEIYGEAAASKPQPTGDIGATDEVVWRRTTERLIQTDMRVVPQGTAGRGLVDIYGEAAVSNVRRQHSAQPQPVGDVGATDGVAYRRMMKRSSQSVTRVVPEGAAEVYGGQLVATVCWVKLDDLREGSVGMGDGAVLAGVG</sequence>